<feature type="signal peptide" evidence="1">
    <location>
        <begin position="1"/>
        <end position="19"/>
    </location>
</feature>
<keyword evidence="1" id="KW-0732">Signal</keyword>
<dbReference type="EMBL" id="BMXI01000007">
    <property type="protein sequence ID" value="GHC52805.1"/>
    <property type="molecule type" value="Genomic_DNA"/>
</dbReference>
<comment type="caution">
    <text evidence="3">The sequence shown here is derived from an EMBL/GenBank/DDBJ whole genome shotgun (WGS) entry which is preliminary data.</text>
</comment>
<dbReference type="RefSeq" id="WP_189569703.1">
    <property type="nucleotide sequence ID" value="NZ_BMXI01000007.1"/>
</dbReference>
<evidence type="ECO:0000313" key="3">
    <source>
        <dbReference type="EMBL" id="GHC52805.1"/>
    </source>
</evidence>
<organism evidence="3 4">
    <name type="scientific">Roseibacillus persicicus</name>
    <dbReference type="NCBI Taxonomy" id="454148"/>
    <lineage>
        <taxon>Bacteria</taxon>
        <taxon>Pseudomonadati</taxon>
        <taxon>Verrucomicrobiota</taxon>
        <taxon>Verrucomicrobiia</taxon>
        <taxon>Verrucomicrobiales</taxon>
        <taxon>Verrucomicrobiaceae</taxon>
        <taxon>Roseibacillus</taxon>
    </lineage>
</organism>
<name>A0A918WL25_9BACT</name>
<evidence type="ECO:0000313" key="4">
    <source>
        <dbReference type="Proteomes" id="UP000644507"/>
    </source>
</evidence>
<keyword evidence="4" id="KW-1185">Reference proteome</keyword>
<evidence type="ECO:0000256" key="1">
    <source>
        <dbReference type="SAM" id="SignalP"/>
    </source>
</evidence>
<dbReference type="Gene3D" id="2.60.120.560">
    <property type="entry name" value="Exo-inulinase, domain 1"/>
    <property type="match status" value="1"/>
</dbReference>
<feature type="chain" id="PRO_5037024747" description="3-keto-alpha-glucoside-1,2-lyase/3-keto-2-hydroxy-glucal hydratase domain-containing protein" evidence="1">
    <location>
        <begin position="20"/>
        <end position="268"/>
    </location>
</feature>
<feature type="domain" description="3-keto-alpha-glucoside-1,2-lyase/3-keto-2-hydroxy-glucal hydratase" evidence="2">
    <location>
        <begin position="26"/>
        <end position="257"/>
    </location>
</feature>
<evidence type="ECO:0000259" key="2">
    <source>
        <dbReference type="Pfam" id="PF06439"/>
    </source>
</evidence>
<protein>
    <recommendedName>
        <fullName evidence="2">3-keto-alpha-glucoside-1,2-lyase/3-keto-2-hydroxy-glucal hydratase domain-containing protein</fullName>
    </recommendedName>
</protein>
<dbReference type="GO" id="GO:0016787">
    <property type="term" value="F:hydrolase activity"/>
    <property type="evidence" value="ECO:0007669"/>
    <property type="project" value="InterPro"/>
</dbReference>
<dbReference type="Pfam" id="PF06439">
    <property type="entry name" value="3keto-disac_hyd"/>
    <property type="match status" value="1"/>
</dbReference>
<dbReference type="InterPro" id="IPR010496">
    <property type="entry name" value="AL/BT2_dom"/>
</dbReference>
<dbReference type="AlphaFoldDB" id="A0A918WL25"/>
<sequence length="268" mass="29955">MRCSYFALGALFLSHFTLAADEQEAGWVSLFNGKDLTGWTPKIAGHPLGSNAHNTFVVEDGILKASYKDYEKFDNQFGHLYSNLAYSHYILRLEYRFDGPMMADAPHYVNLNSGVMFHSQPPQSMSLEQSFPVSLEFQFLADEGKGKRPTGNVCTPGTNIEVEGELVTDHIVQSSAENLAPEEWVTIELEVHGSEEVIHRVNGKEVLRYQAPQLDPKGHVVSTKELLEKGAPIELGFGHLALQAEGQPIWFRNIELKPLPQQTTQNTQ</sequence>
<dbReference type="Proteomes" id="UP000644507">
    <property type="component" value="Unassembled WGS sequence"/>
</dbReference>
<proteinExistence type="predicted"/>
<reference evidence="3" key="1">
    <citation type="journal article" date="2014" name="Int. J. Syst. Evol. Microbiol.">
        <title>Complete genome sequence of Corynebacterium casei LMG S-19264T (=DSM 44701T), isolated from a smear-ripened cheese.</title>
        <authorList>
            <consortium name="US DOE Joint Genome Institute (JGI-PGF)"/>
            <person name="Walter F."/>
            <person name="Albersmeier A."/>
            <person name="Kalinowski J."/>
            <person name="Ruckert C."/>
        </authorList>
    </citation>
    <scope>NUCLEOTIDE SEQUENCE</scope>
    <source>
        <strain evidence="3">KCTC 12988</strain>
    </source>
</reference>
<gene>
    <name evidence="3" type="ORF">GCM10007100_18980</name>
</gene>
<accession>A0A918WL25</accession>
<reference evidence="3" key="2">
    <citation type="submission" date="2020-09" db="EMBL/GenBank/DDBJ databases">
        <authorList>
            <person name="Sun Q."/>
            <person name="Kim S."/>
        </authorList>
    </citation>
    <scope>NUCLEOTIDE SEQUENCE</scope>
    <source>
        <strain evidence="3">KCTC 12988</strain>
    </source>
</reference>